<keyword evidence="3 6" id="KW-0863">Zinc-finger</keyword>
<dbReference type="GO" id="GO:0008270">
    <property type="term" value="F:zinc ion binding"/>
    <property type="evidence" value="ECO:0007669"/>
    <property type="project" value="UniProtKB-KW"/>
</dbReference>
<dbReference type="PROSITE" id="PS51156">
    <property type="entry name" value="ELM2"/>
    <property type="match status" value="1"/>
</dbReference>
<feature type="domain" description="PHD-type" evidence="8">
    <location>
        <begin position="369"/>
        <end position="420"/>
    </location>
</feature>
<dbReference type="SMART" id="SM00249">
    <property type="entry name" value="PHD"/>
    <property type="match status" value="1"/>
</dbReference>
<evidence type="ECO:0000259" key="9">
    <source>
        <dbReference type="PROSITE" id="PS51050"/>
    </source>
</evidence>
<dbReference type="Pfam" id="PF00628">
    <property type="entry name" value="PHD"/>
    <property type="match status" value="1"/>
</dbReference>
<keyword evidence="5" id="KW-0539">Nucleus</keyword>
<accession>A0A2R6WZK9</accession>
<organism evidence="11 12">
    <name type="scientific">Marchantia polymorpha</name>
    <name type="common">Common liverwort</name>
    <name type="synonym">Marchantia aquatica</name>
    <dbReference type="NCBI Taxonomy" id="3197"/>
    <lineage>
        <taxon>Eukaryota</taxon>
        <taxon>Viridiplantae</taxon>
        <taxon>Streptophyta</taxon>
        <taxon>Embryophyta</taxon>
        <taxon>Marchantiophyta</taxon>
        <taxon>Marchantiopsida</taxon>
        <taxon>Marchantiidae</taxon>
        <taxon>Marchantiales</taxon>
        <taxon>Marchantiaceae</taxon>
        <taxon>Marchantia</taxon>
    </lineage>
</organism>
<dbReference type="InterPro" id="IPR019787">
    <property type="entry name" value="Znf_PHD-finger"/>
</dbReference>
<feature type="domain" description="ELM2" evidence="10">
    <location>
        <begin position="462"/>
        <end position="626"/>
    </location>
</feature>
<dbReference type="SUPFAM" id="SSF57903">
    <property type="entry name" value="FYVE/PHD zinc finger"/>
    <property type="match status" value="1"/>
</dbReference>
<dbReference type="InterPro" id="IPR019786">
    <property type="entry name" value="Zinc_finger_PHD-type_CS"/>
</dbReference>
<evidence type="ECO:0000256" key="3">
    <source>
        <dbReference type="ARBA" id="ARBA00022771"/>
    </source>
</evidence>
<dbReference type="InterPro" id="IPR001965">
    <property type="entry name" value="Znf_PHD"/>
</dbReference>
<gene>
    <name evidence="11" type="ORF">MARPO_0046s0104</name>
</gene>
<evidence type="ECO:0000313" key="12">
    <source>
        <dbReference type="Proteomes" id="UP000244005"/>
    </source>
</evidence>
<dbReference type="Proteomes" id="UP000244005">
    <property type="component" value="Unassembled WGS sequence"/>
</dbReference>
<dbReference type="Gramene" id="Mp7g00190.1">
    <property type="protein sequence ID" value="Mp7g00190.1.cds"/>
    <property type="gene ID" value="Mp7g00190"/>
</dbReference>
<dbReference type="PANTHER" id="PTHR45915:SF2">
    <property type="entry name" value="TOUTATIS, ISOFORM E"/>
    <property type="match status" value="1"/>
</dbReference>
<dbReference type="GO" id="GO:0005634">
    <property type="term" value="C:nucleus"/>
    <property type="evidence" value="ECO:0007669"/>
    <property type="project" value="UniProtKB-SubCell"/>
</dbReference>
<dbReference type="Gene3D" id="3.30.40.100">
    <property type="match status" value="1"/>
</dbReference>
<evidence type="ECO:0000259" key="10">
    <source>
        <dbReference type="PROSITE" id="PS51156"/>
    </source>
</evidence>
<evidence type="ECO:0000256" key="5">
    <source>
        <dbReference type="ARBA" id="ARBA00023242"/>
    </source>
</evidence>
<dbReference type="Gramene" id="Mp7g00190.2">
    <property type="protein sequence ID" value="Mp7g00190.2.cds"/>
    <property type="gene ID" value="Mp7g00190"/>
</dbReference>
<dbReference type="PROSITE" id="PS50016">
    <property type="entry name" value="ZF_PHD_2"/>
    <property type="match status" value="1"/>
</dbReference>
<protein>
    <recommendedName>
        <fullName evidence="13">PHD-type domain-containing protein</fullName>
    </recommendedName>
</protein>
<dbReference type="PROSITE" id="PS51050">
    <property type="entry name" value="ZF_CW"/>
    <property type="match status" value="1"/>
</dbReference>
<dbReference type="EMBL" id="KZ772718">
    <property type="protein sequence ID" value="PTQ39293.1"/>
    <property type="molecule type" value="Genomic_DNA"/>
</dbReference>
<dbReference type="Gene3D" id="2.30.30.1150">
    <property type="match status" value="1"/>
</dbReference>
<name>A0A2R6WZK9_MARPO</name>
<evidence type="ECO:0000256" key="2">
    <source>
        <dbReference type="ARBA" id="ARBA00022723"/>
    </source>
</evidence>
<dbReference type="InterPro" id="IPR011124">
    <property type="entry name" value="Znf_CW"/>
</dbReference>
<dbReference type="PROSITE" id="PS01359">
    <property type="entry name" value="ZF_PHD_1"/>
    <property type="match status" value="1"/>
</dbReference>
<sequence>MILGCEGLANCHCGLQSLEVPVSSGNRWENSARQFVTNSCEKLGPLKSKEWCQLGPLLSETTVANDIFDGGLDAVSESASEVQEMLETVSGLEMLKPSVKDGAGHMLGTGEKEDKEGSDGQDHLKDSPEQAHALSLEDLSGTVEDLDTKMPSNLGTHGLRSLIDTDTVQKFKRRRLTTPVDVSLVKDIKSSSETKSPVHGGDEANGQSQLIKSDGPEVLCAPPDTDEEVSLSKSPAQKCIVSPDVAKDTANSGDSISKNGSVEILKESTDVCHRSDSSSVGGSRGFSVDRETVDQCISSLPKSVEVLPEAHGPKRREWLAQHHGDNVEDTTTHNTHTGFAGCVGGLYRYAIDNRPPAPHPGTVGDSASVQFCKVCGEREDANSSLICDECDQVFHMTCVNSRMKIVPRVDEWYCRPCKKMKKHREACGDSEPGGENKGWWREDAGIGKVERELMKMSNGKRTKVRIGPKYQAVVPDWVGIEEEVDLDDTLAEASHVFGQEVVLTGQEKQREQEIAEYNLLKNIWPKGWLPATKLPPNSKENWLQCMIVLWEEGETCPDGRKADKDIICGKWRRAPLEVKHNDAWECSCALVWDPRHADCAVPQELTDEEIQKRIKQNPCDQEAPSL</sequence>
<feature type="compositionally biased region" description="Basic and acidic residues" evidence="7">
    <location>
        <begin position="110"/>
        <end position="128"/>
    </location>
</feature>
<dbReference type="InterPro" id="IPR011011">
    <property type="entry name" value="Znf_FYVE_PHD"/>
</dbReference>
<dbReference type="AlphaFoldDB" id="A0A2R6WZK9"/>
<evidence type="ECO:0000256" key="1">
    <source>
        <dbReference type="ARBA" id="ARBA00004123"/>
    </source>
</evidence>
<evidence type="ECO:0000256" key="6">
    <source>
        <dbReference type="PROSITE-ProRule" id="PRU00146"/>
    </source>
</evidence>
<feature type="region of interest" description="Disordered" evidence="7">
    <location>
        <begin position="188"/>
        <end position="235"/>
    </location>
</feature>
<dbReference type="OrthoDB" id="787137at2759"/>
<comment type="subcellular location">
    <subcellularLocation>
        <location evidence="1">Nucleus</location>
    </subcellularLocation>
</comment>
<evidence type="ECO:0008006" key="13">
    <source>
        <dbReference type="Google" id="ProtNLM"/>
    </source>
</evidence>
<dbReference type="EMBL" id="KZ772718">
    <property type="protein sequence ID" value="PTQ39294.1"/>
    <property type="molecule type" value="Genomic_DNA"/>
</dbReference>
<evidence type="ECO:0000259" key="8">
    <source>
        <dbReference type="PROSITE" id="PS50016"/>
    </source>
</evidence>
<dbReference type="InterPro" id="IPR000949">
    <property type="entry name" value="ELM2_dom"/>
</dbReference>
<evidence type="ECO:0000256" key="7">
    <source>
        <dbReference type="SAM" id="MobiDB-lite"/>
    </source>
</evidence>
<reference evidence="12" key="1">
    <citation type="journal article" date="2017" name="Cell">
        <title>Insights into land plant evolution garnered from the Marchantia polymorpha genome.</title>
        <authorList>
            <person name="Bowman J.L."/>
            <person name="Kohchi T."/>
            <person name="Yamato K.T."/>
            <person name="Jenkins J."/>
            <person name="Shu S."/>
            <person name="Ishizaki K."/>
            <person name="Yamaoka S."/>
            <person name="Nishihama R."/>
            <person name="Nakamura Y."/>
            <person name="Berger F."/>
            <person name="Adam C."/>
            <person name="Aki S.S."/>
            <person name="Althoff F."/>
            <person name="Araki T."/>
            <person name="Arteaga-Vazquez M.A."/>
            <person name="Balasubrmanian S."/>
            <person name="Barry K."/>
            <person name="Bauer D."/>
            <person name="Boehm C.R."/>
            <person name="Briginshaw L."/>
            <person name="Caballero-Perez J."/>
            <person name="Catarino B."/>
            <person name="Chen F."/>
            <person name="Chiyoda S."/>
            <person name="Chovatia M."/>
            <person name="Davies K.M."/>
            <person name="Delmans M."/>
            <person name="Demura T."/>
            <person name="Dierschke T."/>
            <person name="Dolan L."/>
            <person name="Dorantes-Acosta A.E."/>
            <person name="Eklund D.M."/>
            <person name="Florent S.N."/>
            <person name="Flores-Sandoval E."/>
            <person name="Fujiyama A."/>
            <person name="Fukuzawa H."/>
            <person name="Galik B."/>
            <person name="Grimanelli D."/>
            <person name="Grimwood J."/>
            <person name="Grossniklaus U."/>
            <person name="Hamada T."/>
            <person name="Haseloff J."/>
            <person name="Hetherington A.J."/>
            <person name="Higo A."/>
            <person name="Hirakawa Y."/>
            <person name="Hundley H.N."/>
            <person name="Ikeda Y."/>
            <person name="Inoue K."/>
            <person name="Inoue S.I."/>
            <person name="Ishida S."/>
            <person name="Jia Q."/>
            <person name="Kakita M."/>
            <person name="Kanazawa T."/>
            <person name="Kawai Y."/>
            <person name="Kawashima T."/>
            <person name="Kennedy M."/>
            <person name="Kinose K."/>
            <person name="Kinoshita T."/>
            <person name="Kohara Y."/>
            <person name="Koide E."/>
            <person name="Komatsu K."/>
            <person name="Kopischke S."/>
            <person name="Kubo M."/>
            <person name="Kyozuka J."/>
            <person name="Lagercrantz U."/>
            <person name="Lin S.S."/>
            <person name="Lindquist E."/>
            <person name="Lipzen A.M."/>
            <person name="Lu C.W."/>
            <person name="De Luna E."/>
            <person name="Martienssen R.A."/>
            <person name="Minamino N."/>
            <person name="Mizutani M."/>
            <person name="Mizutani M."/>
            <person name="Mochizuki N."/>
            <person name="Monte I."/>
            <person name="Mosher R."/>
            <person name="Nagasaki H."/>
            <person name="Nakagami H."/>
            <person name="Naramoto S."/>
            <person name="Nishitani K."/>
            <person name="Ohtani M."/>
            <person name="Okamoto T."/>
            <person name="Okumura M."/>
            <person name="Phillips J."/>
            <person name="Pollak B."/>
            <person name="Reinders A."/>
            <person name="Rovekamp M."/>
            <person name="Sano R."/>
            <person name="Sawa S."/>
            <person name="Schmid M.W."/>
            <person name="Shirakawa M."/>
            <person name="Solano R."/>
            <person name="Spunde A."/>
            <person name="Suetsugu N."/>
            <person name="Sugano S."/>
            <person name="Sugiyama A."/>
            <person name="Sun R."/>
            <person name="Suzuki Y."/>
            <person name="Takenaka M."/>
            <person name="Takezawa D."/>
            <person name="Tomogane H."/>
            <person name="Tsuzuki M."/>
            <person name="Ueda T."/>
            <person name="Umeda M."/>
            <person name="Ward J.M."/>
            <person name="Watanabe Y."/>
            <person name="Yazaki K."/>
            <person name="Yokoyama R."/>
            <person name="Yoshitake Y."/>
            <person name="Yotsui I."/>
            <person name="Zachgo S."/>
            <person name="Schmutz J."/>
        </authorList>
    </citation>
    <scope>NUCLEOTIDE SEQUENCE [LARGE SCALE GENOMIC DNA]</scope>
    <source>
        <strain evidence="12">Tak-1</strain>
    </source>
</reference>
<feature type="region of interest" description="Disordered" evidence="7">
    <location>
        <begin position="99"/>
        <end position="128"/>
    </location>
</feature>
<reference evidence="11" key="2">
    <citation type="submission" date="2017-12" db="EMBL/GenBank/DDBJ databases">
        <title>WGS assembly of Marchantia polymorpha.</title>
        <authorList>
            <person name="Bowman J.L."/>
            <person name="Kohchi T."/>
            <person name="Yamato K.T."/>
            <person name="Jenkins J."/>
            <person name="Shu S."/>
            <person name="Ishizaki K."/>
            <person name="Yamaoka S."/>
            <person name="Nishihama R."/>
            <person name="Nakamura Y."/>
            <person name="Berger F."/>
            <person name="Adam C."/>
            <person name="Aki S.S."/>
            <person name="Althoff F."/>
            <person name="Araki T."/>
            <person name="Arteaga-Vazquez M.A."/>
            <person name="Balasubrmanian S."/>
            <person name="Bauer D."/>
            <person name="Boehm C.R."/>
            <person name="Briginshaw L."/>
            <person name="Caballero-Perez J."/>
            <person name="Catarino B."/>
            <person name="Chen F."/>
            <person name="Chiyoda S."/>
            <person name="Chovatia M."/>
            <person name="Davies K.M."/>
            <person name="Delmans M."/>
            <person name="Demura T."/>
            <person name="Dierschke T."/>
            <person name="Dolan L."/>
            <person name="Dorantes-Acosta A.E."/>
            <person name="Eklund D.M."/>
            <person name="Florent S.N."/>
            <person name="Flores-Sandoval E."/>
            <person name="Fujiyama A."/>
            <person name="Fukuzawa H."/>
            <person name="Galik B."/>
            <person name="Grimanelli D."/>
            <person name="Grimwood J."/>
            <person name="Grossniklaus U."/>
            <person name="Hamada T."/>
            <person name="Haseloff J."/>
            <person name="Hetherington A.J."/>
            <person name="Higo A."/>
            <person name="Hirakawa Y."/>
            <person name="Hundley H.N."/>
            <person name="Ikeda Y."/>
            <person name="Inoue K."/>
            <person name="Inoue S."/>
            <person name="Ishida S."/>
            <person name="Jia Q."/>
            <person name="Kakita M."/>
            <person name="Kanazawa T."/>
            <person name="Kawai Y."/>
            <person name="Kawashima T."/>
            <person name="Kennedy M."/>
            <person name="Kinose K."/>
            <person name="Kinoshita T."/>
            <person name="Kohara Y."/>
            <person name="Koide E."/>
            <person name="Komatsu K."/>
            <person name="Kopischke S."/>
            <person name="Kubo M."/>
            <person name="Kyozuka J."/>
            <person name="Lagercrantz U."/>
            <person name="Lin S.S."/>
            <person name="Lindquist E."/>
            <person name="Lipzen A.M."/>
            <person name="Lu C."/>
            <person name="Luna E.D."/>
            <person name="Martienssen R.A."/>
            <person name="Minamino N."/>
            <person name="Mizutani M."/>
            <person name="Mizutani M."/>
            <person name="Mochizuki N."/>
            <person name="Monte I."/>
            <person name="Mosher R."/>
            <person name="Nagasaki H."/>
            <person name="Nakagami H."/>
            <person name="Naramoto S."/>
            <person name="Nishitani K."/>
            <person name="Ohtani M."/>
            <person name="Okamoto T."/>
            <person name="Okumura M."/>
            <person name="Phillips J."/>
            <person name="Pollak B."/>
            <person name="Reinders A."/>
            <person name="Roevekamp M."/>
            <person name="Sano R."/>
            <person name="Sawa S."/>
            <person name="Schmid M.W."/>
            <person name="Shirakawa M."/>
            <person name="Solano R."/>
            <person name="Spunde A."/>
            <person name="Suetsugu N."/>
            <person name="Sugano S."/>
            <person name="Sugiyama A."/>
            <person name="Sun R."/>
            <person name="Suzuki Y."/>
            <person name="Takenaka M."/>
            <person name="Takezawa D."/>
            <person name="Tomogane H."/>
            <person name="Tsuzuki M."/>
            <person name="Ueda T."/>
            <person name="Umeda M."/>
            <person name="Ward J.M."/>
            <person name="Watanabe Y."/>
            <person name="Yazaki K."/>
            <person name="Yokoyama R."/>
            <person name="Yoshitake Y."/>
            <person name="Yotsui I."/>
            <person name="Zachgo S."/>
            <person name="Schmutz J."/>
        </authorList>
    </citation>
    <scope>NUCLEOTIDE SEQUENCE [LARGE SCALE GENOMIC DNA]</scope>
    <source>
        <strain evidence="11">Tak-1</strain>
    </source>
</reference>
<feature type="domain" description="CW-type" evidence="9">
    <location>
        <begin position="536"/>
        <end position="607"/>
    </location>
</feature>
<keyword evidence="2" id="KW-0479">Metal-binding</keyword>
<dbReference type="Pfam" id="PF01448">
    <property type="entry name" value="ELM2"/>
    <property type="match status" value="1"/>
</dbReference>
<keyword evidence="4" id="KW-0862">Zinc</keyword>
<keyword evidence="12" id="KW-1185">Reference proteome</keyword>
<evidence type="ECO:0000313" key="11">
    <source>
        <dbReference type="EMBL" id="PTQ39294.1"/>
    </source>
</evidence>
<proteinExistence type="predicted"/>
<dbReference type="PANTHER" id="PTHR45915">
    <property type="entry name" value="TRANSCRIPTION INTERMEDIARY FACTOR"/>
    <property type="match status" value="1"/>
</dbReference>
<evidence type="ECO:0000256" key="4">
    <source>
        <dbReference type="ARBA" id="ARBA00022833"/>
    </source>
</evidence>